<dbReference type="InterPro" id="IPR013321">
    <property type="entry name" value="Arc_rbn_hlx_hlx"/>
</dbReference>
<dbReference type="Proteomes" id="UP001596303">
    <property type="component" value="Unassembled WGS sequence"/>
</dbReference>
<dbReference type="RefSeq" id="WP_377380475.1">
    <property type="nucleotide sequence ID" value="NZ_JBHSSW010000029.1"/>
</dbReference>
<name>A0ABW1SD27_9PROT</name>
<keyword evidence="2" id="KW-1277">Toxin-antitoxin system</keyword>
<proteinExistence type="inferred from homology"/>
<gene>
    <name evidence="3" type="ORF">ACFQDM_15160</name>
</gene>
<dbReference type="InterPro" id="IPR026262">
    <property type="entry name" value="DinJ"/>
</dbReference>
<reference evidence="4" key="1">
    <citation type="journal article" date="2019" name="Int. J. Syst. Evol. Microbiol.">
        <title>The Global Catalogue of Microorganisms (GCM) 10K type strain sequencing project: providing services to taxonomists for standard genome sequencing and annotation.</title>
        <authorList>
            <consortium name="The Broad Institute Genomics Platform"/>
            <consortium name="The Broad Institute Genome Sequencing Center for Infectious Disease"/>
            <person name="Wu L."/>
            <person name="Ma J."/>
        </authorList>
    </citation>
    <scope>NUCLEOTIDE SEQUENCE [LARGE SCALE GENOMIC DNA]</scope>
    <source>
        <strain evidence="4">CGMCC-1.15741</strain>
    </source>
</reference>
<dbReference type="PANTHER" id="PTHR38781">
    <property type="entry name" value="ANTITOXIN DINJ-RELATED"/>
    <property type="match status" value="1"/>
</dbReference>
<organism evidence="3 4">
    <name type="scientific">Ponticaulis profundi</name>
    <dbReference type="NCBI Taxonomy" id="2665222"/>
    <lineage>
        <taxon>Bacteria</taxon>
        <taxon>Pseudomonadati</taxon>
        <taxon>Pseudomonadota</taxon>
        <taxon>Alphaproteobacteria</taxon>
        <taxon>Hyphomonadales</taxon>
        <taxon>Hyphomonadaceae</taxon>
        <taxon>Ponticaulis</taxon>
    </lineage>
</organism>
<evidence type="ECO:0000313" key="3">
    <source>
        <dbReference type="EMBL" id="MFC6199424.1"/>
    </source>
</evidence>
<dbReference type="Gene3D" id="1.10.1220.10">
    <property type="entry name" value="Met repressor-like"/>
    <property type="match status" value="1"/>
</dbReference>
<keyword evidence="4" id="KW-1185">Reference proteome</keyword>
<dbReference type="PIRSF" id="PIRSF003108">
    <property type="entry name" value="DinJ"/>
    <property type="match status" value="1"/>
</dbReference>
<evidence type="ECO:0000256" key="2">
    <source>
        <dbReference type="ARBA" id="ARBA00022649"/>
    </source>
</evidence>
<accession>A0ABW1SD27</accession>
<evidence type="ECO:0000256" key="1">
    <source>
        <dbReference type="ARBA" id="ARBA00010562"/>
    </source>
</evidence>
<dbReference type="InterPro" id="IPR007337">
    <property type="entry name" value="RelB/DinJ"/>
</dbReference>
<comment type="similarity">
    <text evidence="1">Belongs to the RelB/DinJ antitoxin family.</text>
</comment>
<dbReference type="EMBL" id="JBHSSW010000029">
    <property type="protein sequence ID" value="MFC6199424.1"/>
    <property type="molecule type" value="Genomic_DNA"/>
</dbReference>
<evidence type="ECO:0000313" key="4">
    <source>
        <dbReference type="Proteomes" id="UP001596303"/>
    </source>
</evidence>
<sequence>MAGADAVVRARIDLSTKQEATMLFRQMGITVSDAIRMMLVQAVAEKALPFEVRVPNAETVAALQDSRNGIVTRAASVDDLFAEDDED</sequence>
<dbReference type="NCBIfam" id="TIGR02384">
    <property type="entry name" value="RelB_DinJ"/>
    <property type="match status" value="1"/>
</dbReference>
<dbReference type="Pfam" id="PF04221">
    <property type="entry name" value="RelB"/>
    <property type="match status" value="1"/>
</dbReference>
<dbReference type="PANTHER" id="PTHR38781:SF1">
    <property type="entry name" value="ANTITOXIN DINJ-RELATED"/>
    <property type="match status" value="1"/>
</dbReference>
<comment type="caution">
    <text evidence="3">The sequence shown here is derived from an EMBL/GenBank/DDBJ whole genome shotgun (WGS) entry which is preliminary data.</text>
</comment>
<protein>
    <submittedName>
        <fullName evidence="3">Type II toxin-antitoxin system RelB/DinJ family antitoxin</fullName>
    </submittedName>
</protein>